<proteinExistence type="predicted"/>
<protein>
    <submittedName>
        <fullName evidence="1">(spotted green pufferfish) hypothetical protein</fullName>
    </submittedName>
</protein>
<gene>
    <name evidence="1" type="ORF">GSTENG00001256001</name>
</gene>
<dbReference type="KEGG" id="tng:GSTEN00001256G001"/>
<name>Q4TG61_TETNG</name>
<dbReference type="AlphaFoldDB" id="Q4TG61"/>
<reference evidence="1" key="2">
    <citation type="submission" date="2004-02" db="EMBL/GenBank/DDBJ databases">
        <authorList>
            <consortium name="Genoscope"/>
            <consortium name="Whitehead Institute Centre for Genome Research"/>
        </authorList>
    </citation>
    <scope>NUCLEOTIDE SEQUENCE</scope>
</reference>
<feature type="non-terminal residue" evidence="1">
    <location>
        <position position="1"/>
    </location>
</feature>
<reference evidence="1" key="1">
    <citation type="journal article" date="2004" name="Nature">
        <title>Genome duplication in the teleost fish Tetraodon nigroviridis reveals the early vertebrate proto-karyotype.</title>
        <authorList>
            <person name="Jaillon O."/>
            <person name="Aury J.-M."/>
            <person name="Brunet F."/>
            <person name="Petit J.-L."/>
            <person name="Stange-Thomann N."/>
            <person name="Mauceli E."/>
            <person name="Bouneau L."/>
            <person name="Fischer C."/>
            <person name="Ozouf-Costaz C."/>
            <person name="Bernot A."/>
            <person name="Nicaud S."/>
            <person name="Jaffe D."/>
            <person name="Fisher S."/>
            <person name="Lutfalla G."/>
            <person name="Dossat C."/>
            <person name="Segurens B."/>
            <person name="Dasilva C."/>
            <person name="Salanoubat M."/>
            <person name="Levy M."/>
            <person name="Boudet N."/>
            <person name="Castellano S."/>
            <person name="Anthouard V."/>
            <person name="Jubin C."/>
            <person name="Castelli V."/>
            <person name="Katinka M."/>
            <person name="Vacherie B."/>
            <person name="Biemont C."/>
            <person name="Skalli Z."/>
            <person name="Cattolico L."/>
            <person name="Poulain J."/>
            <person name="De Berardinis V."/>
            <person name="Cruaud C."/>
            <person name="Duprat S."/>
            <person name="Brottier P."/>
            <person name="Coutanceau J.-P."/>
            <person name="Gouzy J."/>
            <person name="Parra G."/>
            <person name="Lardier G."/>
            <person name="Chapple C."/>
            <person name="McKernan K.J."/>
            <person name="McEwan P."/>
            <person name="Bosak S."/>
            <person name="Kellis M."/>
            <person name="Volff J.-N."/>
            <person name="Guigo R."/>
            <person name="Zody M.C."/>
            <person name="Mesirov J."/>
            <person name="Lindblad-Toh K."/>
            <person name="Birren B."/>
            <person name="Nusbaum C."/>
            <person name="Kahn D."/>
            <person name="Robinson-Rechavi M."/>
            <person name="Laudet V."/>
            <person name="Schachter V."/>
            <person name="Quetier F."/>
            <person name="Saurin W."/>
            <person name="Scarpelli C."/>
            <person name="Wincker P."/>
            <person name="Lander E.S."/>
            <person name="Weissenbach J."/>
            <person name="Roest Crollius H."/>
        </authorList>
    </citation>
    <scope>NUCLEOTIDE SEQUENCE [LARGE SCALE GENOMIC DNA]</scope>
</reference>
<comment type="caution">
    <text evidence="1">The sequence shown here is derived from an EMBL/GenBank/DDBJ whole genome shotgun (WGS) entry which is preliminary data.</text>
</comment>
<accession>Q4TG61</accession>
<dbReference type="EMBL" id="CAAE01003888">
    <property type="protein sequence ID" value="CAF88121.1"/>
    <property type="molecule type" value="Genomic_DNA"/>
</dbReference>
<organism evidence="1">
    <name type="scientific">Tetraodon nigroviridis</name>
    <name type="common">Spotted green pufferfish</name>
    <name type="synonym">Chelonodon nigroviridis</name>
    <dbReference type="NCBI Taxonomy" id="99883"/>
    <lineage>
        <taxon>Eukaryota</taxon>
        <taxon>Metazoa</taxon>
        <taxon>Chordata</taxon>
        <taxon>Craniata</taxon>
        <taxon>Vertebrata</taxon>
        <taxon>Euteleostomi</taxon>
        <taxon>Actinopterygii</taxon>
        <taxon>Neopterygii</taxon>
        <taxon>Teleostei</taxon>
        <taxon>Neoteleostei</taxon>
        <taxon>Acanthomorphata</taxon>
        <taxon>Eupercaria</taxon>
        <taxon>Tetraodontiformes</taxon>
        <taxon>Tetradontoidea</taxon>
        <taxon>Tetraodontidae</taxon>
        <taxon>Tetraodon</taxon>
    </lineage>
</organism>
<sequence length="37" mass="4171">RNSCAGSLRGQYARMGPLQYLFLCGLLYTQTDGKFIK</sequence>
<evidence type="ECO:0000313" key="1">
    <source>
        <dbReference type="EMBL" id="CAF88121.1"/>
    </source>
</evidence>